<gene>
    <name evidence="2" type="ORF">GCM10011309_17140</name>
</gene>
<evidence type="ECO:0000256" key="1">
    <source>
        <dbReference type="SAM" id="SignalP"/>
    </source>
</evidence>
<comment type="caution">
    <text evidence="2">The sequence shown here is derived from an EMBL/GenBank/DDBJ whole genome shotgun (WGS) entry which is preliminary data.</text>
</comment>
<dbReference type="EMBL" id="BMYV01000002">
    <property type="protein sequence ID" value="GGX67994.1"/>
    <property type="molecule type" value="Genomic_DNA"/>
</dbReference>
<feature type="chain" id="PRO_5037295789" evidence="1">
    <location>
        <begin position="24"/>
        <end position="246"/>
    </location>
</feature>
<keyword evidence="3" id="KW-1185">Reference proteome</keyword>
<dbReference type="AlphaFoldDB" id="A0A918KLP0"/>
<feature type="signal peptide" evidence="1">
    <location>
        <begin position="1"/>
        <end position="23"/>
    </location>
</feature>
<dbReference type="InterPro" id="IPR010239">
    <property type="entry name" value="CHP02001"/>
</dbReference>
<dbReference type="RefSeq" id="WP_189584375.1">
    <property type="nucleotide sequence ID" value="NZ_BMYV01000002.1"/>
</dbReference>
<proteinExistence type="predicted"/>
<sequence length="246" mass="25480">MKHLTLAAALLCATAMAPTAAFAQDSDLSVSTGVDFVSQYVFRGVSLADDAVQPYVEASVGNFTVGGWFSTGIGENSVFAGDEFDLYAGYSVPLDSSISLDLGATYYHYPQGGDFFETKDGGAGTYEVSASVGFGDVALSPSVSAYYDLTLEAFTLEGGVGHSIAVSDNQSVDLGLTVGLVDGDGFSYEWGTASASFNQSLTDDVGVYIGANYALNSEDLLDFDSALNGDPKGGMFWLGTGISAGF</sequence>
<dbReference type="Pfam" id="PF09694">
    <property type="entry name" value="Gcw_chp"/>
    <property type="match status" value="1"/>
</dbReference>
<evidence type="ECO:0000313" key="2">
    <source>
        <dbReference type="EMBL" id="GGX67994.1"/>
    </source>
</evidence>
<organism evidence="2 3">
    <name type="scientific">Litorimonas cladophorae</name>
    <dbReference type="NCBI Taxonomy" id="1220491"/>
    <lineage>
        <taxon>Bacteria</taxon>
        <taxon>Pseudomonadati</taxon>
        <taxon>Pseudomonadota</taxon>
        <taxon>Alphaproteobacteria</taxon>
        <taxon>Maricaulales</taxon>
        <taxon>Robiginitomaculaceae</taxon>
    </lineage>
</organism>
<dbReference type="Proteomes" id="UP000600865">
    <property type="component" value="Unassembled WGS sequence"/>
</dbReference>
<accession>A0A918KLP0</accession>
<reference evidence="2 3" key="1">
    <citation type="journal article" date="2014" name="Int. J. Syst. Evol. Microbiol.">
        <title>Complete genome sequence of Corynebacterium casei LMG S-19264T (=DSM 44701T), isolated from a smear-ripened cheese.</title>
        <authorList>
            <consortium name="US DOE Joint Genome Institute (JGI-PGF)"/>
            <person name="Walter F."/>
            <person name="Albersmeier A."/>
            <person name="Kalinowski J."/>
            <person name="Ruckert C."/>
        </authorList>
    </citation>
    <scope>NUCLEOTIDE SEQUENCE [LARGE SCALE GENOMIC DNA]</scope>
    <source>
        <strain evidence="2 3">KCTC 23968</strain>
    </source>
</reference>
<protein>
    <submittedName>
        <fullName evidence="2">Uncharacterized protein</fullName>
    </submittedName>
</protein>
<keyword evidence="1" id="KW-0732">Signal</keyword>
<name>A0A918KLP0_9PROT</name>
<evidence type="ECO:0000313" key="3">
    <source>
        <dbReference type="Proteomes" id="UP000600865"/>
    </source>
</evidence>